<feature type="compositionally biased region" description="Pro residues" evidence="2">
    <location>
        <begin position="261"/>
        <end position="319"/>
    </location>
</feature>
<dbReference type="GO" id="GO:0006887">
    <property type="term" value="P:exocytosis"/>
    <property type="evidence" value="ECO:0007669"/>
    <property type="project" value="TreeGrafter"/>
</dbReference>
<dbReference type="Proteomes" id="UP000243579">
    <property type="component" value="Unassembled WGS sequence"/>
</dbReference>
<evidence type="ECO:0008006" key="5">
    <source>
        <dbReference type="Google" id="ProtNLM"/>
    </source>
</evidence>
<dbReference type="STRING" id="1202772.A0A1V9Z628"/>
<feature type="region of interest" description="Disordered" evidence="2">
    <location>
        <begin position="112"/>
        <end position="167"/>
    </location>
</feature>
<evidence type="ECO:0000313" key="3">
    <source>
        <dbReference type="EMBL" id="OQR93436.1"/>
    </source>
</evidence>
<feature type="compositionally biased region" description="Pro residues" evidence="2">
    <location>
        <begin position="124"/>
        <end position="164"/>
    </location>
</feature>
<dbReference type="EMBL" id="JNBR01000410">
    <property type="protein sequence ID" value="OQR93436.1"/>
    <property type="molecule type" value="Genomic_DNA"/>
</dbReference>
<accession>A0A1V9Z628</accession>
<dbReference type="PANTHER" id="PTHR13015">
    <property type="entry name" value="PROTEIN AD-016-RELATED"/>
    <property type="match status" value="1"/>
</dbReference>
<dbReference type="PANTHER" id="PTHR13015:SF0">
    <property type="entry name" value="WASH COMPLEX SUBUNIT 3"/>
    <property type="match status" value="1"/>
</dbReference>
<evidence type="ECO:0000256" key="1">
    <source>
        <dbReference type="ARBA" id="ARBA00006290"/>
    </source>
</evidence>
<protein>
    <recommendedName>
        <fullName evidence="5">WASH complex subunit CCDC53</fullName>
    </recommendedName>
</protein>
<dbReference type="Pfam" id="PF10152">
    <property type="entry name" value="CCDC53"/>
    <property type="match status" value="2"/>
</dbReference>
<dbReference type="GO" id="GO:0030041">
    <property type="term" value="P:actin filament polymerization"/>
    <property type="evidence" value="ECO:0007669"/>
    <property type="project" value="TreeGrafter"/>
</dbReference>
<comment type="similarity">
    <text evidence="1">Belongs to the CCDC53 family.</text>
</comment>
<reference evidence="3 4" key="1">
    <citation type="journal article" date="2014" name="Genome Biol. Evol.">
        <title>The secreted proteins of Achlya hypogyna and Thraustotheca clavata identify the ancestral oomycete secretome and reveal gene acquisitions by horizontal gene transfer.</title>
        <authorList>
            <person name="Misner I."/>
            <person name="Blouin N."/>
            <person name="Leonard G."/>
            <person name="Richards T.A."/>
            <person name="Lane C.E."/>
        </authorList>
    </citation>
    <scope>NUCLEOTIDE SEQUENCE [LARGE SCALE GENOMIC DNA]</scope>
    <source>
        <strain evidence="3 4">ATCC 48635</strain>
    </source>
</reference>
<evidence type="ECO:0000256" key="2">
    <source>
        <dbReference type="SAM" id="MobiDB-lite"/>
    </source>
</evidence>
<organism evidence="3 4">
    <name type="scientific">Achlya hypogyna</name>
    <name type="common">Oomycete</name>
    <name type="synonym">Protoachlya hypogyna</name>
    <dbReference type="NCBI Taxonomy" id="1202772"/>
    <lineage>
        <taxon>Eukaryota</taxon>
        <taxon>Sar</taxon>
        <taxon>Stramenopiles</taxon>
        <taxon>Oomycota</taxon>
        <taxon>Saprolegniomycetes</taxon>
        <taxon>Saprolegniales</taxon>
        <taxon>Achlyaceae</taxon>
        <taxon>Achlya</taxon>
    </lineage>
</organism>
<dbReference type="GO" id="GO:0071203">
    <property type="term" value="C:WASH complex"/>
    <property type="evidence" value="ECO:0007669"/>
    <property type="project" value="InterPro"/>
</dbReference>
<feature type="region of interest" description="Disordered" evidence="2">
    <location>
        <begin position="243"/>
        <end position="319"/>
    </location>
</feature>
<evidence type="ECO:0000313" key="4">
    <source>
        <dbReference type="Proteomes" id="UP000243579"/>
    </source>
</evidence>
<feature type="region of interest" description="Disordered" evidence="2">
    <location>
        <begin position="379"/>
        <end position="402"/>
    </location>
</feature>
<name>A0A1V9Z628_ACHHY</name>
<proteinExistence type="inferred from homology"/>
<dbReference type="InterPro" id="IPR019309">
    <property type="entry name" value="WASHC3"/>
</dbReference>
<comment type="caution">
    <text evidence="3">The sequence shown here is derived from an EMBL/GenBank/DDBJ whole genome shotgun (WGS) entry which is preliminary data.</text>
</comment>
<keyword evidence="4" id="KW-1185">Reference proteome</keyword>
<dbReference type="OrthoDB" id="268027at2759"/>
<sequence length="402" mass="41591">MSLVPAASAPPPPPEDEMALVVAPLPKEEVEEESPVDLMQLPSIPMQKSLLLLTNFCANTVRFINHFSNLCEERLTTISTNLTRLEISLAILEAKLNSIPDLPTTVTISAADIPDDLPTSANVPAPPPPPPAPPSDAPGAPPPPPPPMPPMPTEDGAPPPPPPAAVEETSLAPAVPLLKLKDDPLYSKYFSMQRMGLPEGAILHKMTMDGVDTSILSMDPEGPSPSAMGLVPMDAPASTELTLALPPPPPSASIEEEPAAGMPPPPPPSSFAPPPPLFDGGAPPPPPFDGGLPPPPPLFGNGLPPPPPSFEGGVPPLPMVPPPPAAVPAAAPPATAEPGVMKLKDDPAFSKYFTMMKLGMPEGAIRQKMAMDGVSLDLFAMDPEGPSPNKAAPPAADDDDDF</sequence>
<gene>
    <name evidence="3" type="ORF">ACHHYP_02564</name>
</gene>
<dbReference type="AlphaFoldDB" id="A0A1V9Z628"/>